<evidence type="ECO:0000259" key="3">
    <source>
        <dbReference type="PROSITE" id="PS50893"/>
    </source>
</evidence>
<dbReference type="EMBL" id="CABHOF010000030">
    <property type="protein sequence ID" value="VUX63776.1"/>
    <property type="molecule type" value="Genomic_DNA"/>
</dbReference>
<dbReference type="InterPro" id="IPR003439">
    <property type="entry name" value="ABC_transporter-like_ATP-bd"/>
</dbReference>
<reference evidence="4 5" key="1">
    <citation type="submission" date="2019-07" db="EMBL/GenBank/DDBJ databases">
        <authorList>
            <person name="Chang H.-W."/>
            <person name="Raman A."/>
            <person name="Venkatesh S."/>
            <person name="Gehrig J."/>
        </authorList>
    </citation>
    <scope>NUCLEOTIDE SEQUENCE [LARGE SCALE GENOMIC DNA]</scope>
    <source>
        <strain evidence="4">Blautia_wexlerae_LFYP_14</strain>
    </source>
</reference>
<accession>A0A564WMX1</accession>
<dbReference type="PANTHER" id="PTHR43158">
    <property type="entry name" value="SKFA PEPTIDE EXPORT ATP-BINDING PROTEIN SKFE"/>
    <property type="match status" value="1"/>
</dbReference>
<gene>
    <name evidence="4" type="primary">yydI</name>
    <name evidence="4" type="ORF">BWLFYP14_01134</name>
</gene>
<evidence type="ECO:0000256" key="1">
    <source>
        <dbReference type="ARBA" id="ARBA00022741"/>
    </source>
</evidence>
<protein>
    <submittedName>
        <fullName evidence="4">Putative peptide export ATP-binding protein YydI</fullName>
    </submittedName>
</protein>
<dbReference type="Pfam" id="PF00005">
    <property type="entry name" value="ABC_tran"/>
    <property type="match status" value="1"/>
</dbReference>
<keyword evidence="1" id="KW-0547">Nucleotide-binding</keyword>
<keyword evidence="5" id="KW-1185">Reference proteome</keyword>
<dbReference type="AlphaFoldDB" id="A0A564WMX1"/>
<dbReference type="SUPFAM" id="SSF52540">
    <property type="entry name" value="P-loop containing nucleoside triphosphate hydrolases"/>
    <property type="match status" value="1"/>
</dbReference>
<evidence type="ECO:0000313" key="5">
    <source>
        <dbReference type="Proteomes" id="UP000366766"/>
    </source>
</evidence>
<dbReference type="PROSITE" id="PS50893">
    <property type="entry name" value="ABC_TRANSPORTER_2"/>
    <property type="match status" value="1"/>
</dbReference>
<dbReference type="Gene3D" id="3.40.50.300">
    <property type="entry name" value="P-loop containing nucleotide triphosphate hydrolases"/>
    <property type="match status" value="1"/>
</dbReference>
<dbReference type="InterPro" id="IPR027417">
    <property type="entry name" value="P-loop_NTPase"/>
</dbReference>
<evidence type="ECO:0000313" key="4">
    <source>
        <dbReference type="EMBL" id="VUX63776.1"/>
    </source>
</evidence>
<sequence>MKLTNFSLSIKGKCLLENVNVDFKSKTINHILGKNGTGKTCLAKALVGAMKFDGDIEGVNKKVCVIGSYTNLPSDLKVKDIIDVTKRKFNVTVAQKLIEQLNIQEISFDNKMKNLSDGQKQKIKLLFFLATQPEIVVLDEFTNALDKKSCFDIYSFLNEYIKTSNTTIINITHNLTDIEYLEGAYYLIENKNILSNMTKEKVVNAYIKG</sequence>
<dbReference type="GO" id="GO:0005524">
    <property type="term" value="F:ATP binding"/>
    <property type="evidence" value="ECO:0007669"/>
    <property type="project" value="UniProtKB-KW"/>
</dbReference>
<dbReference type="GO" id="GO:0016887">
    <property type="term" value="F:ATP hydrolysis activity"/>
    <property type="evidence" value="ECO:0007669"/>
    <property type="project" value="InterPro"/>
</dbReference>
<keyword evidence="2 4" id="KW-0067">ATP-binding</keyword>
<proteinExistence type="predicted"/>
<feature type="domain" description="ABC transporter" evidence="3">
    <location>
        <begin position="1"/>
        <end position="207"/>
    </location>
</feature>
<dbReference type="Proteomes" id="UP000366766">
    <property type="component" value="Unassembled WGS sequence"/>
</dbReference>
<evidence type="ECO:0000256" key="2">
    <source>
        <dbReference type="ARBA" id="ARBA00022840"/>
    </source>
</evidence>
<organism evidence="4 5">
    <name type="scientific">Blautia wexlerae</name>
    <dbReference type="NCBI Taxonomy" id="418240"/>
    <lineage>
        <taxon>Bacteria</taxon>
        <taxon>Bacillati</taxon>
        <taxon>Bacillota</taxon>
        <taxon>Clostridia</taxon>
        <taxon>Lachnospirales</taxon>
        <taxon>Lachnospiraceae</taxon>
        <taxon>Blautia</taxon>
    </lineage>
</organism>
<name>A0A564WMX1_9FIRM</name>
<dbReference type="PANTHER" id="PTHR43158:SF2">
    <property type="entry name" value="SKFA PEPTIDE EXPORT ATP-BINDING PROTEIN SKFE"/>
    <property type="match status" value="1"/>
</dbReference>
<dbReference type="RefSeq" id="WP_129923496.1">
    <property type="nucleotide sequence ID" value="NZ_CABHOF010000030.1"/>
</dbReference>
<dbReference type="GeneID" id="70579700"/>